<name>A0ABS7Y3C3_9FLAO</name>
<evidence type="ECO:0000256" key="2">
    <source>
        <dbReference type="ARBA" id="ARBA00022603"/>
    </source>
</evidence>
<dbReference type="PANTHER" id="PTHR44942:SF4">
    <property type="entry name" value="METHYLTRANSFERASE TYPE 11 DOMAIN-CONTAINING PROTEIN"/>
    <property type="match status" value="1"/>
</dbReference>
<dbReference type="CDD" id="cd02440">
    <property type="entry name" value="AdoMet_MTases"/>
    <property type="match status" value="1"/>
</dbReference>
<dbReference type="EMBL" id="JAIUJS010000005">
    <property type="protein sequence ID" value="MCA0153765.1"/>
    <property type="molecule type" value="Genomic_DNA"/>
</dbReference>
<proteinExistence type="inferred from homology"/>
<dbReference type="Proteomes" id="UP001198402">
    <property type="component" value="Unassembled WGS sequence"/>
</dbReference>
<comment type="similarity">
    <text evidence="1">Belongs to the methyltransferase superfamily.</text>
</comment>
<keyword evidence="6" id="KW-1185">Reference proteome</keyword>
<dbReference type="RefSeq" id="WP_224478724.1">
    <property type="nucleotide sequence ID" value="NZ_JAIUJS010000005.1"/>
</dbReference>
<dbReference type="InterPro" id="IPR013216">
    <property type="entry name" value="Methyltransf_11"/>
</dbReference>
<dbReference type="InterPro" id="IPR029063">
    <property type="entry name" value="SAM-dependent_MTases_sf"/>
</dbReference>
<dbReference type="PANTHER" id="PTHR44942">
    <property type="entry name" value="METHYLTRANSF_11 DOMAIN-CONTAINING PROTEIN"/>
    <property type="match status" value="1"/>
</dbReference>
<comment type="caution">
    <text evidence="5">The sequence shown here is derived from an EMBL/GenBank/DDBJ whole genome shotgun (WGS) entry which is preliminary data.</text>
</comment>
<evidence type="ECO:0000313" key="5">
    <source>
        <dbReference type="EMBL" id="MCA0153765.1"/>
    </source>
</evidence>
<dbReference type="InterPro" id="IPR051052">
    <property type="entry name" value="Diverse_substrate_MTase"/>
</dbReference>
<evidence type="ECO:0000256" key="3">
    <source>
        <dbReference type="ARBA" id="ARBA00022679"/>
    </source>
</evidence>
<reference evidence="6" key="1">
    <citation type="submission" date="2023-07" db="EMBL/GenBank/DDBJ databases">
        <authorList>
            <person name="Yue Y."/>
        </authorList>
    </citation>
    <scope>NUCLEOTIDE SEQUENCE [LARGE SCALE GENOMIC DNA]</scope>
    <source>
        <strain evidence="6">2Y89</strain>
    </source>
</reference>
<dbReference type="Gene3D" id="3.40.50.150">
    <property type="entry name" value="Vaccinia Virus protein VP39"/>
    <property type="match status" value="1"/>
</dbReference>
<evidence type="ECO:0000313" key="6">
    <source>
        <dbReference type="Proteomes" id="UP001198402"/>
    </source>
</evidence>
<keyword evidence="2 5" id="KW-0489">Methyltransferase</keyword>
<feature type="domain" description="Methyltransferase type 11" evidence="4">
    <location>
        <begin position="47"/>
        <end position="139"/>
    </location>
</feature>
<gene>
    <name evidence="5" type="ORF">LBV24_11095</name>
</gene>
<evidence type="ECO:0000256" key="1">
    <source>
        <dbReference type="ARBA" id="ARBA00008361"/>
    </source>
</evidence>
<protein>
    <submittedName>
        <fullName evidence="5">Class I SAM-dependent methyltransferase</fullName>
    </submittedName>
</protein>
<dbReference type="GO" id="GO:0032259">
    <property type="term" value="P:methylation"/>
    <property type="evidence" value="ECO:0007669"/>
    <property type="project" value="UniProtKB-KW"/>
</dbReference>
<accession>A0ABS7Y3C3</accession>
<organism evidence="5 6">
    <name type="scientific">Winogradskyella vincentii</name>
    <dbReference type="NCBI Taxonomy" id="2877122"/>
    <lineage>
        <taxon>Bacteria</taxon>
        <taxon>Pseudomonadati</taxon>
        <taxon>Bacteroidota</taxon>
        <taxon>Flavobacteriia</taxon>
        <taxon>Flavobacteriales</taxon>
        <taxon>Flavobacteriaceae</taxon>
        <taxon>Winogradskyella</taxon>
    </lineage>
</organism>
<dbReference type="GO" id="GO:0008168">
    <property type="term" value="F:methyltransferase activity"/>
    <property type="evidence" value="ECO:0007669"/>
    <property type="project" value="UniProtKB-KW"/>
</dbReference>
<keyword evidence="3" id="KW-0808">Transferase</keyword>
<sequence>MDLKRNAERFTGQSYVSLYDDYRPEPPQDNILQGLKYLGVEKADFILDLGCGTGLSTRVLSAYGNNIIGIEPSEEMLTVARAKTKAKHISYQQGFAHDTGIASNSVDLVTCSQSFHWMEPKSTLKEIDRVLKDTGVLLIYDVIWPPSTNYDYEMAYKKLFANVDRLTQKLDEKIAYKWEKHNHLNNIEQSGIFSYVKETYYHKTEAFNTDTFIGIALSQGGLEALLKRGFSEDEIGITAFKKAIQTATTPCDTLTYNYRVIFGTRKP</sequence>
<dbReference type="Pfam" id="PF08241">
    <property type="entry name" value="Methyltransf_11"/>
    <property type="match status" value="1"/>
</dbReference>
<evidence type="ECO:0000259" key="4">
    <source>
        <dbReference type="Pfam" id="PF08241"/>
    </source>
</evidence>
<dbReference type="SUPFAM" id="SSF53335">
    <property type="entry name" value="S-adenosyl-L-methionine-dependent methyltransferases"/>
    <property type="match status" value="1"/>
</dbReference>